<comment type="caution">
    <text evidence="1">The sequence shown here is derived from an EMBL/GenBank/DDBJ whole genome shotgun (WGS) entry which is preliminary data.</text>
</comment>
<name>A0A834ZZC5_9POAL</name>
<dbReference type="SUPFAM" id="SSF51126">
    <property type="entry name" value="Pectin lyase-like"/>
    <property type="match status" value="1"/>
</dbReference>
<protein>
    <submittedName>
        <fullName evidence="1">Uncharacterized protein</fullName>
    </submittedName>
</protein>
<keyword evidence="2" id="KW-1185">Reference proteome</keyword>
<dbReference type="AlphaFoldDB" id="A0A834ZZC5"/>
<reference evidence="1" key="1">
    <citation type="submission" date="2020-07" db="EMBL/GenBank/DDBJ databases">
        <title>Genome sequence and genetic diversity analysis of an under-domesticated orphan crop, white fonio (Digitaria exilis).</title>
        <authorList>
            <person name="Bennetzen J.L."/>
            <person name="Chen S."/>
            <person name="Ma X."/>
            <person name="Wang X."/>
            <person name="Yssel A.E.J."/>
            <person name="Chaluvadi S.R."/>
            <person name="Johnson M."/>
            <person name="Gangashetty P."/>
            <person name="Hamidou F."/>
            <person name="Sanogo M.D."/>
            <person name="Zwaenepoel A."/>
            <person name="Wallace J."/>
            <person name="Van De Peer Y."/>
            <person name="Van Deynze A."/>
        </authorList>
    </citation>
    <scope>NUCLEOTIDE SEQUENCE</scope>
    <source>
        <tissue evidence="1">Leaves</tissue>
    </source>
</reference>
<dbReference type="InterPro" id="IPR011050">
    <property type="entry name" value="Pectin_lyase_fold/virulence"/>
</dbReference>
<accession>A0A834ZZC5</accession>
<gene>
    <name evidence="1" type="ORF">HU200_067000</name>
</gene>
<sequence length="232" mass="26403">MPLQSLVLDYVNNGCLGDHRLLNRKFFHMNDVQWHQDDDQETLRSPLLETADWTDAVHIGRTSSDVTDRHTIGTRRGLQFIGPRQDRDNILGVTMRPLATGSRWQPERQGQEGVTDITLRDTASQKHEQRTPQLHYENIAMDDCGHPVIVDIEVLPQDRAPMNGASKVTIKDCPFNNSSLRHPRPRGIASGAHTWDNCHRCEYNGHQNNKTMRGLPERQGHATVCLRTLACF</sequence>
<dbReference type="Proteomes" id="UP000636709">
    <property type="component" value="Unassembled WGS sequence"/>
</dbReference>
<organism evidence="1 2">
    <name type="scientific">Digitaria exilis</name>
    <dbReference type="NCBI Taxonomy" id="1010633"/>
    <lineage>
        <taxon>Eukaryota</taxon>
        <taxon>Viridiplantae</taxon>
        <taxon>Streptophyta</taxon>
        <taxon>Embryophyta</taxon>
        <taxon>Tracheophyta</taxon>
        <taxon>Spermatophyta</taxon>
        <taxon>Magnoliopsida</taxon>
        <taxon>Liliopsida</taxon>
        <taxon>Poales</taxon>
        <taxon>Poaceae</taxon>
        <taxon>PACMAD clade</taxon>
        <taxon>Panicoideae</taxon>
        <taxon>Panicodae</taxon>
        <taxon>Paniceae</taxon>
        <taxon>Anthephorinae</taxon>
        <taxon>Digitaria</taxon>
    </lineage>
</organism>
<dbReference type="EMBL" id="JACEFO010003226">
    <property type="protein sequence ID" value="KAF8643070.1"/>
    <property type="molecule type" value="Genomic_DNA"/>
</dbReference>
<evidence type="ECO:0000313" key="1">
    <source>
        <dbReference type="EMBL" id="KAF8643070.1"/>
    </source>
</evidence>
<proteinExistence type="predicted"/>
<evidence type="ECO:0000313" key="2">
    <source>
        <dbReference type="Proteomes" id="UP000636709"/>
    </source>
</evidence>